<dbReference type="Proteomes" id="UP000298652">
    <property type="component" value="Chromosome 3"/>
</dbReference>
<organism evidence="1 2">
    <name type="scientific">Setaria viridis</name>
    <name type="common">Green bristlegrass</name>
    <name type="synonym">Setaria italica subsp. viridis</name>
    <dbReference type="NCBI Taxonomy" id="4556"/>
    <lineage>
        <taxon>Eukaryota</taxon>
        <taxon>Viridiplantae</taxon>
        <taxon>Streptophyta</taxon>
        <taxon>Embryophyta</taxon>
        <taxon>Tracheophyta</taxon>
        <taxon>Spermatophyta</taxon>
        <taxon>Magnoliopsida</taxon>
        <taxon>Liliopsida</taxon>
        <taxon>Poales</taxon>
        <taxon>Poaceae</taxon>
        <taxon>PACMAD clade</taxon>
        <taxon>Panicoideae</taxon>
        <taxon>Panicodae</taxon>
        <taxon>Paniceae</taxon>
        <taxon>Cenchrinae</taxon>
        <taxon>Setaria</taxon>
    </lineage>
</organism>
<dbReference type="AlphaFoldDB" id="A0A4V6DA91"/>
<dbReference type="EMBL" id="CM016554">
    <property type="protein sequence ID" value="TKW28566.1"/>
    <property type="molecule type" value="Genomic_DNA"/>
</dbReference>
<accession>A0A4V6DA91</accession>
<evidence type="ECO:0000313" key="1">
    <source>
        <dbReference type="EMBL" id="TKW28566.1"/>
    </source>
</evidence>
<gene>
    <name evidence="1" type="ORF">SEVIR_3G336750v2</name>
</gene>
<dbReference type="Gramene" id="TKW28566">
    <property type="protein sequence ID" value="TKW28566"/>
    <property type="gene ID" value="SEVIR_3G336750v2"/>
</dbReference>
<proteinExistence type="predicted"/>
<protein>
    <submittedName>
        <fullName evidence="1">Uncharacterized protein</fullName>
    </submittedName>
</protein>
<reference evidence="1" key="1">
    <citation type="submission" date="2019-03" db="EMBL/GenBank/DDBJ databases">
        <title>WGS assembly of Setaria viridis.</title>
        <authorList>
            <person name="Huang P."/>
            <person name="Jenkins J."/>
            <person name="Grimwood J."/>
            <person name="Barry K."/>
            <person name="Healey A."/>
            <person name="Mamidi S."/>
            <person name="Sreedasyam A."/>
            <person name="Shu S."/>
            <person name="Feldman M."/>
            <person name="Wu J."/>
            <person name="Yu Y."/>
            <person name="Chen C."/>
            <person name="Johnson J."/>
            <person name="Rokhsar D."/>
            <person name="Baxter I."/>
            <person name="Schmutz J."/>
            <person name="Brutnell T."/>
            <person name="Kellogg E."/>
        </authorList>
    </citation>
    <scope>NUCLEOTIDE SEQUENCE [LARGE SCALE GENOMIC DNA]</scope>
</reference>
<name>A0A4V6DA91_SETVI</name>
<evidence type="ECO:0000313" key="2">
    <source>
        <dbReference type="Proteomes" id="UP000298652"/>
    </source>
</evidence>
<sequence length="100" mass="11562">MDLALVFKPTIGLGWIRIPVLLSLDSCPNLRQSDLGCSWMCSLTKSWLNGVFLEYHLRWISSSLTWFRCEILVQKMKVTTICRSEFWCLVMLTGLSVWTS</sequence>
<keyword evidence="2" id="KW-1185">Reference proteome</keyword>